<evidence type="ECO:0000313" key="2">
    <source>
        <dbReference type="EMBL" id="OGY26953.1"/>
    </source>
</evidence>
<dbReference type="Proteomes" id="UP000177900">
    <property type="component" value="Unassembled WGS sequence"/>
</dbReference>
<evidence type="ECO:0000256" key="1">
    <source>
        <dbReference type="SAM" id="Phobius"/>
    </source>
</evidence>
<gene>
    <name evidence="2" type="ORF">A2864_01180</name>
</gene>
<comment type="caution">
    <text evidence="2">The sequence shown here is derived from an EMBL/GenBank/DDBJ whole genome shotgun (WGS) entry which is preliminary data.</text>
</comment>
<proteinExistence type="predicted"/>
<feature type="transmembrane region" description="Helical" evidence="1">
    <location>
        <begin position="125"/>
        <end position="143"/>
    </location>
</feature>
<dbReference type="AlphaFoldDB" id="A0A1G1WGX6"/>
<organism evidence="2 3">
    <name type="scientific">Candidatus Woykebacteria bacterium RIFCSPHIGHO2_01_FULL_39_12</name>
    <dbReference type="NCBI Taxonomy" id="1802599"/>
    <lineage>
        <taxon>Bacteria</taxon>
        <taxon>Candidatus Woykeibacteriota</taxon>
    </lineage>
</organism>
<reference evidence="2 3" key="1">
    <citation type="journal article" date="2016" name="Nat. Commun.">
        <title>Thousands of microbial genomes shed light on interconnected biogeochemical processes in an aquifer system.</title>
        <authorList>
            <person name="Anantharaman K."/>
            <person name="Brown C.T."/>
            <person name="Hug L.A."/>
            <person name="Sharon I."/>
            <person name="Castelle C.J."/>
            <person name="Probst A.J."/>
            <person name="Thomas B.C."/>
            <person name="Singh A."/>
            <person name="Wilkins M.J."/>
            <person name="Karaoz U."/>
            <person name="Brodie E.L."/>
            <person name="Williams K.H."/>
            <person name="Hubbard S.S."/>
            <person name="Banfield J.F."/>
        </authorList>
    </citation>
    <scope>NUCLEOTIDE SEQUENCE [LARGE SCALE GENOMIC DNA]</scope>
</reference>
<keyword evidence="1" id="KW-0812">Transmembrane</keyword>
<accession>A0A1G1WGX6</accession>
<protein>
    <submittedName>
        <fullName evidence="2">Uncharacterized protein</fullName>
    </submittedName>
</protein>
<feature type="transmembrane region" description="Helical" evidence="1">
    <location>
        <begin position="85"/>
        <end position="104"/>
    </location>
</feature>
<feature type="transmembrane region" description="Helical" evidence="1">
    <location>
        <begin position="181"/>
        <end position="201"/>
    </location>
</feature>
<feature type="transmembrane region" description="Helical" evidence="1">
    <location>
        <begin position="60"/>
        <end position="79"/>
    </location>
</feature>
<keyword evidence="1" id="KW-0472">Membrane</keyword>
<feature type="transmembrane region" description="Helical" evidence="1">
    <location>
        <begin position="149"/>
        <end position="169"/>
    </location>
</feature>
<feature type="transmembrane region" description="Helical" evidence="1">
    <location>
        <begin position="33"/>
        <end position="53"/>
    </location>
</feature>
<feature type="transmembrane region" description="Helical" evidence="1">
    <location>
        <begin position="237"/>
        <end position="257"/>
    </location>
</feature>
<feature type="transmembrane region" description="Helical" evidence="1">
    <location>
        <begin position="207"/>
        <end position="225"/>
    </location>
</feature>
<keyword evidence="1" id="KW-1133">Transmembrane helix</keyword>
<dbReference type="EMBL" id="MHCV01000044">
    <property type="protein sequence ID" value="OGY26953.1"/>
    <property type="molecule type" value="Genomic_DNA"/>
</dbReference>
<sequence>MIRLTKKQKIAITIAVVASGMLLQNSVSFEMRWWLVGALVTASFLLSVWSLYFDLVGFEFLTLFTLPTLLTATFSLFIIEFTPSLLVRLLTVLIFAPTFYIMLLTENIFNVSAERNIPLLRAAHTVGYLATLFVSFSFFTLLFSLKPEIYISVPVVFIISGLLFLQALWQIRLENRLNREIVFSSLVGGLVTAQVTAVLSAWPLNQFAFGLAITTIVYVALGILTHKAKKDLTKKTFLEYLLVGVSVFAFITAVTNWGT</sequence>
<evidence type="ECO:0000313" key="3">
    <source>
        <dbReference type="Proteomes" id="UP000177900"/>
    </source>
</evidence>
<name>A0A1G1WGX6_9BACT</name>